<protein>
    <submittedName>
        <fullName evidence="1">Uncharacterized protein</fullName>
    </submittedName>
</protein>
<evidence type="ECO:0000313" key="2">
    <source>
        <dbReference type="Proteomes" id="UP001057402"/>
    </source>
</evidence>
<evidence type="ECO:0000313" key="1">
    <source>
        <dbReference type="EMBL" id="KAI4387574.1"/>
    </source>
</evidence>
<sequence length="116" mass="12806">MECPALPFPQRAQKLHFNIPFTDAVEQIPQNVKFMKEVLSKIRRLGDFETVVLTESSNAALSLKLKDPGSFTIPCTIGSTFFRKASCDLGPSINLMPFSVYKELGLGEVKPTSVSL</sequence>
<accession>A0ACB9SCL8</accession>
<name>A0ACB9SCL8_9MYRT</name>
<reference evidence="2" key="1">
    <citation type="journal article" date="2023" name="Front. Plant Sci.">
        <title>Chromosomal-level genome assembly of Melastoma candidum provides insights into trichome evolution.</title>
        <authorList>
            <person name="Zhong Y."/>
            <person name="Wu W."/>
            <person name="Sun C."/>
            <person name="Zou P."/>
            <person name="Liu Y."/>
            <person name="Dai S."/>
            <person name="Zhou R."/>
        </authorList>
    </citation>
    <scope>NUCLEOTIDE SEQUENCE [LARGE SCALE GENOMIC DNA]</scope>
</reference>
<organism evidence="1 2">
    <name type="scientific">Melastoma candidum</name>
    <dbReference type="NCBI Taxonomy" id="119954"/>
    <lineage>
        <taxon>Eukaryota</taxon>
        <taxon>Viridiplantae</taxon>
        <taxon>Streptophyta</taxon>
        <taxon>Embryophyta</taxon>
        <taxon>Tracheophyta</taxon>
        <taxon>Spermatophyta</taxon>
        <taxon>Magnoliopsida</taxon>
        <taxon>eudicotyledons</taxon>
        <taxon>Gunneridae</taxon>
        <taxon>Pentapetalae</taxon>
        <taxon>rosids</taxon>
        <taxon>malvids</taxon>
        <taxon>Myrtales</taxon>
        <taxon>Melastomataceae</taxon>
        <taxon>Melastomatoideae</taxon>
        <taxon>Melastomateae</taxon>
        <taxon>Melastoma</taxon>
    </lineage>
</organism>
<proteinExistence type="predicted"/>
<comment type="caution">
    <text evidence="1">The sequence shown here is derived from an EMBL/GenBank/DDBJ whole genome shotgun (WGS) entry which is preliminary data.</text>
</comment>
<keyword evidence="2" id="KW-1185">Reference proteome</keyword>
<gene>
    <name evidence="1" type="ORF">MLD38_000001</name>
</gene>
<dbReference type="EMBL" id="CM042880">
    <property type="protein sequence ID" value="KAI4387574.1"/>
    <property type="molecule type" value="Genomic_DNA"/>
</dbReference>
<dbReference type="Proteomes" id="UP001057402">
    <property type="component" value="Chromosome 1"/>
</dbReference>